<organism evidence="2 3">
    <name type="scientific">Pricia antarctica</name>
    <dbReference type="NCBI Taxonomy" id="641691"/>
    <lineage>
        <taxon>Bacteria</taxon>
        <taxon>Pseudomonadati</taxon>
        <taxon>Bacteroidota</taxon>
        <taxon>Flavobacteriia</taxon>
        <taxon>Flavobacteriales</taxon>
        <taxon>Flavobacteriaceae</taxon>
        <taxon>Pricia</taxon>
    </lineage>
</organism>
<keyword evidence="3" id="KW-1185">Reference proteome</keyword>
<sequence length="402" mass="46607">MIDLKLHIRTAFAYFLMAALLGLVLRSYASIEIPVNYKFIVHTHSHIALLGWVYIALTTLIYKLFVASPLKDKKYRRIFWFTQLSLVGMLLTFPFTGYALFSIVFSTLFLFASYWFFWFFRKHGMREFKKTNAYACITAALWYLVLSSLGPWALGAVISLLGSESIWYRLAIYFYLHFLYNGWMIMALFGLFLHLLEHRQIKPSKSSFKKLFWSLNTGIILSAFLSTLFTKPPILVYIIGGVGGVLQLFALILLLWFLFPLRGRMKTIFSKWQWNLLQTVAVLLFVKMVLQLLTAFPYFANLAATFLDFTIGYLHWTFLGVVTIALFFFLDWFKLMRISSKAYVFYFTGFVITELLIFYKGLAAWQSLPIFKGYFEALAIGSSLIPLSLLLMLAFSWRGGQT</sequence>
<feature type="transmembrane region" description="Helical" evidence="1">
    <location>
        <begin position="234"/>
        <end position="259"/>
    </location>
</feature>
<feature type="transmembrane region" description="Helical" evidence="1">
    <location>
        <begin position="374"/>
        <end position="397"/>
    </location>
</feature>
<keyword evidence="1" id="KW-0472">Membrane</keyword>
<evidence type="ECO:0000256" key="1">
    <source>
        <dbReference type="SAM" id="Phobius"/>
    </source>
</evidence>
<evidence type="ECO:0000313" key="2">
    <source>
        <dbReference type="EMBL" id="SDE47713.1"/>
    </source>
</evidence>
<keyword evidence="1" id="KW-1133">Transmembrane helix</keyword>
<feature type="transmembrane region" description="Helical" evidence="1">
    <location>
        <begin position="101"/>
        <end position="120"/>
    </location>
</feature>
<keyword evidence="1" id="KW-0812">Transmembrane</keyword>
<proteinExistence type="predicted"/>
<feature type="transmembrane region" description="Helical" evidence="1">
    <location>
        <begin position="12"/>
        <end position="29"/>
    </location>
</feature>
<dbReference type="RefSeq" id="WP_091868606.1">
    <property type="nucleotide sequence ID" value="NZ_FNAO01000005.1"/>
</dbReference>
<accession>A0A1G7D853</accession>
<dbReference type="AlphaFoldDB" id="A0A1G7D853"/>
<protein>
    <recommendedName>
        <fullName evidence="4">Cytochrome C and Quinol oxidase polypeptide I</fullName>
    </recommendedName>
</protein>
<dbReference type="EMBL" id="FNAO01000005">
    <property type="protein sequence ID" value="SDE47713.1"/>
    <property type="molecule type" value="Genomic_DNA"/>
</dbReference>
<feature type="transmembrane region" description="Helical" evidence="1">
    <location>
        <begin position="49"/>
        <end position="66"/>
    </location>
</feature>
<dbReference type="STRING" id="641691.SAMN05421636_105211"/>
<evidence type="ECO:0000313" key="3">
    <source>
        <dbReference type="Proteomes" id="UP000199109"/>
    </source>
</evidence>
<feature type="transmembrane region" description="Helical" evidence="1">
    <location>
        <begin position="78"/>
        <end position="95"/>
    </location>
</feature>
<feature type="transmembrane region" description="Helical" evidence="1">
    <location>
        <begin position="208"/>
        <end position="228"/>
    </location>
</feature>
<evidence type="ECO:0008006" key="4">
    <source>
        <dbReference type="Google" id="ProtNLM"/>
    </source>
</evidence>
<feature type="transmembrane region" description="Helical" evidence="1">
    <location>
        <begin position="280"/>
        <end position="299"/>
    </location>
</feature>
<feature type="transmembrane region" description="Helical" evidence="1">
    <location>
        <begin position="174"/>
        <end position="196"/>
    </location>
</feature>
<feature type="transmembrane region" description="Helical" evidence="1">
    <location>
        <begin position="342"/>
        <end position="362"/>
    </location>
</feature>
<dbReference type="OrthoDB" id="2827525at2"/>
<dbReference type="Proteomes" id="UP000199109">
    <property type="component" value="Unassembled WGS sequence"/>
</dbReference>
<gene>
    <name evidence="2" type="ORF">SAMN05421636_105211</name>
</gene>
<feature type="transmembrane region" description="Helical" evidence="1">
    <location>
        <begin position="311"/>
        <end position="330"/>
    </location>
</feature>
<name>A0A1G7D853_9FLAO</name>
<feature type="transmembrane region" description="Helical" evidence="1">
    <location>
        <begin position="132"/>
        <end position="154"/>
    </location>
</feature>
<reference evidence="2 3" key="1">
    <citation type="submission" date="2016-10" db="EMBL/GenBank/DDBJ databases">
        <authorList>
            <person name="de Groot N.N."/>
        </authorList>
    </citation>
    <scope>NUCLEOTIDE SEQUENCE [LARGE SCALE GENOMIC DNA]</scope>
    <source>
        <strain evidence="2 3">DSM 23421</strain>
    </source>
</reference>